<evidence type="ECO:0000256" key="8">
    <source>
        <dbReference type="SAM" id="SignalP"/>
    </source>
</evidence>
<evidence type="ECO:0000256" key="4">
    <source>
        <dbReference type="ARBA" id="ARBA00022692"/>
    </source>
</evidence>
<feature type="chain" id="PRO_5014769359" description="Aromatic hydrocarbon degradation protein" evidence="8">
    <location>
        <begin position="21"/>
        <end position="390"/>
    </location>
</feature>
<evidence type="ECO:0000256" key="6">
    <source>
        <dbReference type="ARBA" id="ARBA00023136"/>
    </source>
</evidence>
<comment type="similarity">
    <text evidence="2">Belongs to the OmpP1/FadL family.</text>
</comment>
<dbReference type="GO" id="GO:0009279">
    <property type="term" value="C:cell outer membrane"/>
    <property type="evidence" value="ECO:0007669"/>
    <property type="project" value="UniProtKB-SubCell"/>
</dbReference>
<keyword evidence="3" id="KW-1134">Transmembrane beta strand</keyword>
<organism evidence="9 10">
    <name type="scientific">Sedimenticola selenatireducens</name>
    <dbReference type="NCBI Taxonomy" id="191960"/>
    <lineage>
        <taxon>Bacteria</taxon>
        <taxon>Pseudomonadati</taxon>
        <taxon>Pseudomonadota</taxon>
        <taxon>Gammaproteobacteria</taxon>
        <taxon>Chromatiales</taxon>
        <taxon>Sedimenticolaceae</taxon>
        <taxon>Sedimenticola</taxon>
    </lineage>
</organism>
<dbReference type="PANTHER" id="PTHR35093:SF8">
    <property type="entry name" value="OUTER MEMBRANE PROTEIN NMB0088-RELATED"/>
    <property type="match status" value="1"/>
</dbReference>
<dbReference type="Gene3D" id="2.40.160.60">
    <property type="entry name" value="Outer membrane protein transport protein (OMPP1/FadL/TodX)"/>
    <property type="match status" value="1"/>
</dbReference>
<evidence type="ECO:0000256" key="2">
    <source>
        <dbReference type="ARBA" id="ARBA00008163"/>
    </source>
</evidence>
<accession>A0A2N6CUY0</accession>
<keyword evidence="6" id="KW-0472">Membrane</keyword>
<dbReference type="EMBL" id="PKUN01000022">
    <property type="protein sequence ID" value="PLX60992.1"/>
    <property type="molecule type" value="Genomic_DNA"/>
</dbReference>
<reference evidence="9 10" key="1">
    <citation type="submission" date="2017-11" db="EMBL/GenBank/DDBJ databases">
        <title>Genome-resolved metagenomics identifies genetic mobility, metabolic interactions, and unexpected diversity in perchlorate-reducing communities.</title>
        <authorList>
            <person name="Barnum T.P."/>
            <person name="Figueroa I.A."/>
            <person name="Carlstrom C.I."/>
            <person name="Lucas L.N."/>
            <person name="Engelbrektson A.L."/>
            <person name="Coates J.D."/>
        </authorList>
    </citation>
    <scope>NUCLEOTIDE SEQUENCE [LARGE SCALE GENOMIC DNA]</scope>
    <source>
        <strain evidence="9">BM301</strain>
    </source>
</reference>
<feature type="signal peptide" evidence="8">
    <location>
        <begin position="1"/>
        <end position="20"/>
    </location>
</feature>
<dbReference type="RefSeq" id="WP_273439935.1">
    <property type="nucleotide sequence ID" value="NZ_PKUN01000022.1"/>
</dbReference>
<evidence type="ECO:0000256" key="1">
    <source>
        <dbReference type="ARBA" id="ARBA00004571"/>
    </source>
</evidence>
<keyword evidence="5 8" id="KW-0732">Signal</keyword>
<dbReference type="AlphaFoldDB" id="A0A2N6CUY0"/>
<keyword evidence="7" id="KW-0998">Cell outer membrane</keyword>
<dbReference type="SUPFAM" id="SSF56935">
    <property type="entry name" value="Porins"/>
    <property type="match status" value="1"/>
</dbReference>
<evidence type="ECO:0000256" key="3">
    <source>
        <dbReference type="ARBA" id="ARBA00022452"/>
    </source>
</evidence>
<evidence type="ECO:0000313" key="10">
    <source>
        <dbReference type="Proteomes" id="UP000235015"/>
    </source>
</evidence>
<gene>
    <name evidence="9" type="ORF">C0630_13095</name>
</gene>
<comment type="subcellular location">
    <subcellularLocation>
        <location evidence="1">Cell outer membrane</location>
        <topology evidence="1">Multi-pass membrane protein</topology>
    </subcellularLocation>
</comment>
<protein>
    <recommendedName>
        <fullName evidence="11">Aromatic hydrocarbon degradation protein</fullName>
    </recommendedName>
</protein>
<sequence>MRIIGLCASMYLIVVGSANANNGDQMVGFSALSNAMGGAVTATPQDVTTSLSNPAGLATLDLGRSNTRFDMNLALLNPIRELNGVSSDNDIYVMATGGFAFRNSSLGDRLTFAVGAYPVSGGGVDFPSHAFTAPVNGSPSPVSIVASRQSLRIGPAVAYKVTDNFTLGGNISLVSNMMSVKGMTNFPTDVAYGASFVLGATYDITDQLRFGAAYTSKTYSEDLNWNLNNGAYSLSFDDPQTIALGLSYAPSDRLMVEADLKWLNYSNVRAENDLITPPSMPDQKLTYGWDDQYVIALGVKYALTGKYSLLAGYNYGASPLKEDDINNNIGVTAIVEHHLSGGISAQMTKFTTLSFSVIHGYSNEMTASVGPPTKVKFETNLASLQFTYKF</sequence>
<dbReference type="PANTHER" id="PTHR35093">
    <property type="entry name" value="OUTER MEMBRANE PROTEIN NMB0088-RELATED"/>
    <property type="match status" value="1"/>
</dbReference>
<evidence type="ECO:0000256" key="7">
    <source>
        <dbReference type="ARBA" id="ARBA00023237"/>
    </source>
</evidence>
<keyword evidence="4" id="KW-0812">Transmembrane</keyword>
<dbReference type="InterPro" id="IPR005017">
    <property type="entry name" value="OMPP1/FadL/TodX"/>
</dbReference>
<proteinExistence type="inferred from homology"/>
<dbReference type="Pfam" id="PF03349">
    <property type="entry name" value="Toluene_X"/>
    <property type="match status" value="1"/>
</dbReference>
<name>A0A2N6CUY0_9GAMM</name>
<evidence type="ECO:0000313" key="9">
    <source>
        <dbReference type="EMBL" id="PLX60992.1"/>
    </source>
</evidence>
<evidence type="ECO:0008006" key="11">
    <source>
        <dbReference type="Google" id="ProtNLM"/>
    </source>
</evidence>
<evidence type="ECO:0000256" key="5">
    <source>
        <dbReference type="ARBA" id="ARBA00022729"/>
    </source>
</evidence>
<dbReference type="GO" id="GO:0015483">
    <property type="term" value="F:long-chain fatty acid transporting porin activity"/>
    <property type="evidence" value="ECO:0007669"/>
    <property type="project" value="TreeGrafter"/>
</dbReference>
<comment type="caution">
    <text evidence="9">The sequence shown here is derived from an EMBL/GenBank/DDBJ whole genome shotgun (WGS) entry which is preliminary data.</text>
</comment>
<dbReference type="Proteomes" id="UP000235015">
    <property type="component" value="Unassembled WGS sequence"/>
</dbReference>
<dbReference type="STRING" id="1111735.GCA_000428045_00047"/>